<feature type="domain" description="CUE" evidence="7">
    <location>
        <begin position="247"/>
        <end position="290"/>
    </location>
</feature>
<dbReference type="Proteomes" id="UP000186922">
    <property type="component" value="Unassembled WGS sequence"/>
</dbReference>
<dbReference type="InterPro" id="IPR035892">
    <property type="entry name" value="C2_domain_sf"/>
</dbReference>
<dbReference type="PANTHER" id="PTHR16461">
    <property type="entry name" value="TOLL-INTERACTING PROTEIN"/>
    <property type="match status" value="1"/>
</dbReference>
<organism evidence="8 9">
    <name type="scientific">Ramazzottius varieornatus</name>
    <name type="common">Water bear</name>
    <name type="synonym">Tardigrade</name>
    <dbReference type="NCBI Taxonomy" id="947166"/>
    <lineage>
        <taxon>Eukaryota</taxon>
        <taxon>Metazoa</taxon>
        <taxon>Ecdysozoa</taxon>
        <taxon>Tardigrada</taxon>
        <taxon>Eutardigrada</taxon>
        <taxon>Parachela</taxon>
        <taxon>Hypsibioidea</taxon>
        <taxon>Ramazzottiidae</taxon>
        <taxon>Ramazzottius</taxon>
    </lineage>
</organism>
<dbReference type="PROSITE" id="PS51140">
    <property type="entry name" value="CUE"/>
    <property type="match status" value="1"/>
</dbReference>
<dbReference type="Pfam" id="PF02845">
    <property type="entry name" value="CUE"/>
    <property type="match status" value="1"/>
</dbReference>
<proteinExistence type="inferred from homology"/>
<dbReference type="FunFam" id="1.10.8.10:FF:000036">
    <property type="entry name" value="Toll-interacting protein-like Protein"/>
    <property type="match status" value="1"/>
</dbReference>
<keyword evidence="9" id="KW-1185">Reference proteome</keyword>
<evidence type="ECO:0000313" key="9">
    <source>
        <dbReference type="Proteomes" id="UP000186922"/>
    </source>
</evidence>
<dbReference type="GO" id="GO:0005737">
    <property type="term" value="C:cytoplasm"/>
    <property type="evidence" value="ECO:0007669"/>
    <property type="project" value="TreeGrafter"/>
</dbReference>
<dbReference type="GO" id="GO:0031624">
    <property type="term" value="F:ubiquitin conjugating enzyme binding"/>
    <property type="evidence" value="ECO:0007669"/>
    <property type="project" value="TreeGrafter"/>
</dbReference>
<evidence type="ECO:0000259" key="7">
    <source>
        <dbReference type="PROSITE" id="PS51140"/>
    </source>
</evidence>
<reference evidence="8 9" key="1">
    <citation type="journal article" date="2016" name="Nat. Commun.">
        <title>Extremotolerant tardigrade genome and improved radiotolerance of human cultured cells by tardigrade-unique protein.</title>
        <authorList>
            <person name="Hashimoto T."/>
            <person name="Horikawa D.D."/>
            <person name="Saito Y."/>
            <person name="Kuwahara H."/>
            <person name="Kozuka-Hata H."/>
            <person name="Shin-I T."/>
            <person name="Minakuchi Y."/>
            <person name="Ohishi K."/>
            <person name="Motoyama A."/>
            <person name="Aizu T."/>
            <person name="Enomoto A."/>
            <person name="Kondo K."/>
            <person name="Tanaka S."/>
            <person name="Hara Y."/>
            <person name="Koshikawa S."/>
            <person name="Sagara H."/>
            <person name="Miura T."/>
            <person name="Yokobori S."/>
            <person name="Miyagawa K."/>
            <person name="Suzuki Y."/>
            <person name="Kubo T."/>
            <person name="Oyama M."/>
            <person name="Kohara Y."/>
            <person name="Fujiyama A."/>
            <person name="Arakawa K."/>
            <person name="Katayama T."/>
            <person name="Toyoda A."/>
            <person name="Kunieda T."/>
        </authorList>
    </citation>
    <scope>NUCLEOTIDE SEQUENCE [LARGE SCALE GENOMIC DNA]</scope>
    <source>
        <strain evidence="8 9">YOKOZUNA-1</strain>
    </source>
</reference>
<dbReference type="SMART" id="SM00239">
    <property type="entry name" value="C2"/>
    <property type="match status" value="1"/>
</dbReference>
<dbReference type="Gene3D" id="2.60.40.150">
    <property type="entry name" value="C2 domain"/>
    <property type="match status" value="1"/>
</dbReference>
<dbReference type="FunFam" id="2.60.40.150:FF:000214">
    <property type="entry name" value="Toll-interacting protein"/>
    <property type="match status" value="1"/>
</dbReference>
<sequence length="292" mass="32801">MDNEREGSRRRNFRQMAVLDVPEDFLRIPTTHDQRLVQQDHELAAQLAAGHSVGQQHSPRGYAELRAQPALQGRLSVTVAQAKLGKNYGLTRMDPYVRIRIGHYVFESETDPNGATNPRWDKTFTCYLPPGINSVYVEIFDERTFSTDERIAWGHFTIPPRVFEGDALDDWWQLSGKQGDQKEGMIEMVFSYQMVQVVPYVLPSSLPLLSNSAYSVMPGMPVGHYPRIPATGVEPTVALPAMPTVTVTEEDIKQVKEMFPSIEDDIIKSVLEEKHNNKSAAINSLLAMADAT</sequence>
<keyword evidence="4" id="KW-0072">Autophagy</keyword>
<comment type="caution">
    <text evidence="8">The sequence shown here is derived from an EMBL/GenBank/DDBJ whole genome shotgun (WGS) entry which is preliminary data.</text>
</comment>
<dbReference type="SUPFAM" id="SSF46934">
    <property type="entry name" value="UBA-like"/>
    <property type="match status" value="1"/>
</dbReference>
<dbReference type="STRING" id="947166.A0A1D1W523"/>
<dbReference type="AlphaFoldDB" id="A0A1D1W523"/>
<evidence type="ECO:0000256" key="3">
    <source>
        <dbReference type="ARBA" id="ARBA00022859"/>
    </source>
</evidence>
<dbReference type="GO" id="GO:0006914">
    <property type="term" value="P:autophagy"/>
    <property type="evidence" value="ECO:0007669"/>
    <property type="project" value="UniProtKB-KW"/>
</dbReference>
<comment type="similarity">
    <text evidence="1">Belongs to the tollip family.</text>
</comment>
<name>A0A1D1W523_RAMVA</name>
<dbReference type="InterPro" id="IPR003892">
    <property type="entry name" value="CUE"/>
</dbReference>
<dbReference type="Gene3D" id="1.10.8.10">
    <property type="entry name" value="DNA helicase RuvA subunit, C-terminal domain"/>
    <property type="match status" value="1"/>
</dbReference>
<dbReference type="SUPFAM" id="SSF49562">
    <property type="entry name" value="C2 domain (Calcium/lipid-binding domain, CaLB)"/>
    <property type="match status" value="1"/>
</dbReference>
<dbReference type="InterPro" id="IPR000008">
    <property type="entry name" value="C2_dom"/>
</dbReference>
<feature type="domain" description="C2" evidence="6">
    <location>
        <begin position="55"/>
        <end position="172"/>
    </location>
</feature>
<protein>
    <recommendedName>
        <fullName evidence="10">CUE domain-containing protein</fullName>
    </recommendedName>
</protein>
<keyword evidence="2" id="KW-0399">Innate immunity</keyword>
<evidence type="ECO:0008006" key="10">
    <source>
        <dbReference type="Google" id="ProtNLM"/>
    </source>
</evidence>
<keyword evidence="3" id="KW-0391">Immunity</keyword>
<accession>A0A1D1W523</accession>
<evidence type="ECO:0000256" key="2">
    <source>
        <dbReference type="ARBA" id="ARBA00022588"/>
    </source>
</evidence>
<dbReference type="GO" id="GO:0006511">
    <property type="term" value="P:ubiquitin-dependent protein catabolic process"/>
    <property type="evidence" value="ECO:0007669"/>
    <property type="project" value="TreeGrafter"/>
</dbReference>
<evidence type="ECO:0000256" key="4">
    <source>
        <dbReference type="ARBA" id="ARBA00023006"/>
    </source>
</evidence>
<dbReference type="InterPro" id="IPR009060">
    <property type="entry name" value="UBA-like_sf"/>
</dbReference>
<evidence type="ECO:0000259" key="6">
    <source>
        <dbReference type="PROSITE" id="PS50004"/>
    </source>
</evidence>
<evidence type="ECO:0000256" key="1">
    <source>
        <dbReference type="ARBA" id="ARBA00009278"/>
    </source>
</evidence>
<dbReference type="OrthoDB" id="9942608at2759"/>
<dbReference type="GO" id="GO:0045087">
    <property type="term" value="P:innate immune response"/>
    <property type="evidence" value="ECO:0007669"/>
    <property type="project" value="UniProtKB-KW"/>
</dbReference>
<gene>
    <name evidence="8" type="primary">RvY_17664-1</name>
    <name evidence="8" type="synonym">RvY_17664.1</name>
    <name evidence="8" type="ORF">RvY_17664</name>
</gene>
<dbReference type="Pfam" id="PF00168">
    <property type="entry name" value="C2"/>
    <property type="match status" value="1"/>
</dbReference>
<dbReference type="GO" id="GO:0043130">
    <property type="term" value="F:ubiquitin binding"/>
    <property type="evidence" value="ECO:0007669"/>
    <property type="project" value="InterPro"/>
</dbReference>
<evidence type="ECO:0000313" key="8">
    <source>
        <dbReference type="EMBL" id="GAV07883.1"/>
    </source>
</evidence>
<dbReference type="EMBL" id="BDGG01000016">
    <property type="protein sequence ID" value="GAV07883.1"/>
    <property type="molecule type" value="Genomic_DNA"/>
</dbReference>
<keyword evidence="5" id="KW-0395">Inflammatory response</keyword>
<dbReference type="PROSITE" id="PS50004">
    <property type="entry name" value="C2"/>
    <property type="match status" value="1"/>
</dbReference>
<evidence type="ECO:0000256" key="5">
    <source>
        <dbReference type="ARBA" id="ARBA00023198"/>
    </source>
</evidence>
<dbReference type="InterPro" id="IPR037301">
    <property type="entry name" value="Tollip_C2"/>
</dbReference>
<dbReference type="PANTHER" id="PTHR16461:SF5">
    <property type="entry name" value="TOLL-INTERACTING PROTEIN"/>
    <property type="match status" value="1"/>
</dbReference>
<dbReference type="SMART" id="SM00546">
    <property type="entry name" value="CUE"/>
    <property type="match status" value="1"/>
</dbReference>
<dbReference type="CDD" id="cd04016">
    <property type="entry name" value="C2_Tollip"/>
    <property type="match status" value="1"/>
</dbReference>